<dbReference type="OrthoDB" id="9773293at2"/>
<gene>
    <name evidence="2" type="ORF">SAMN05421771_4243</name>
</gene>
<dbReference type="AlphaFoldDB" id="A0A1I6N0U7"/>
<dbReference type="InterPro" id="IPR029058">
    <property type="entry name" value="AB_hydrolase_fold"/>
</dbReference>
<feature type="domain" description="AB hydrolase-1" evidence="1">
    <location>
        <begin position="72"/>
        <end position="292"/>
    </location>
</feature>
<organism evidence="2 3">
    <name type="scientific">Granulicella pectinivorans</name>
    <dbReference type="NCBI Taxonomy" id="474950"/>
    <lineage>
        <taxon>Bacteria</taxon>
        <taxon>Pseudomonadati</taxon>
        <taxon>Acidobacteriota</taxon>
        <taxon>Terriglobia</taxon>
        <taxon>Terriglobales</taxon>
        <taxon>Acidobacteriaceae</taxon>
        <taxon>Granulicella</taxon>
    </lineage>
</organism>
<accession>A0A1I6N0U7</accession>
<dbReference type="PRINTS" id="PR00111">
    <property type="entry name" value="ABHYDROLASE"/>
</dbReference>
<proteinExistence type="predicted"/>
<dbReference type="PANTHER" id="PTHR43798:SF33">
    <property type="entry name" value="HYDROLASE, PUTATIVE (AFU_ORTHOLOGUE AFUA_2G14860)-RELATED"/>
    <property type="match status" value="1"/>
</dbReference>
<dbReference type="SUPFAM" id="SSF53474">
    <property type="entry name" value="alpha/beta-Hydrolases"/>
    <property type="match status" value="1"/>
</dbReference>
<protein>
    <submittedName>
        <fullName evidence="2">Pimeloyl-ACP methyl ester carboxylesterase</fullName>
    </submittedName>
</protein>
<evidence type="ECO:0000259" key="1">
    <source>
        <dbReference type="Pfam" id="PF12697"/>
    </source>
</evidence>
<dbReference type="GO" id="GO:0016020">
    <property type="term" value="C:membrane"/>
    <property type="evidence" value="ECO:0007669"/>
    <property type="project" value="TreeGrafter"/>
</dbReference>
<dbReference type="InterPro" id="IPR000639">
    <property type="entry name" value="Epox_hydrolase-like"/>
</dbReference>
<dbReference type="PRINTS" id="PR00412">
    <property type="entry name" value="EPOXHYDRLASE"/>
</dbReference>
<name>A0A1I6N0U7_9BACT</name>
<evidence type="ECO:0000313" key="2">
    <source>
        <dbReference type="EMBL" id="SFS21556.1"/>
    </source>
</evidence>
<dbReference type="RefSeq" id="WP_089843623.1">
    <property type="nucleotide sequence ID" value="NZ_FOZL01000002.1"/>
</dbReference>
<keyword evidence="3" id="KW-1185">Reference proteome</keyword>
<dbReference type="STRING" id="474950.SAMN05421771_4243"/>
<sequence>MKTFLKIVGIAVLLAILASGVTFYLHPLAVNDSILRYKLWHAGVQSHYVEANGYELHYLEALPPSGSPEHTVVLIHGLGSRGEDWAPLIPGLAAAGFHIYAPDLLGYGRSPRPDVPYTMDLEEKTVVSFLDALHLAKPDVGGWSMGGWVALKLAVEHPDRVHRLMLYDSAGLYFPPTFDTDLFAPTNRAGLARLMSAISPHPRLMPGFVQDDALRKLQRNSWIVNRSMAAMVSGKELMDFRLHLIQQPTLIVWGSHDDLIPLSAGERMHKGIDRSTLVVMEGCGHLAPAECWKPVEETTLDFLKADPPLAPGQKTIPNADQHN</sequence>
<dbReference type="EMBL" id="FOZL01000002">
    <property type="protein sequence ID" value="SFS21556.1"/>
    <property type="molecule type" value="Genomic_DNA"/>
</dbReference>
<dbReference type="PANTHER" id="PTHR43798">
    <property type="entry name" value="MONOACYLGLYCEROL LIPASE"/>
    <property type="match status" value="1"/>
</dbReference>
<evidence type="ECO:0000313" key="3">
    <source>
        <dbReference type="Proteomes" id="UP000199024"/>
    </source>
</evidence>
<dbReference type="Pfam" id="PF12697">
    <property type="entry name" value="Abhydrolase_6"/>
    <property type="match status" value="1"/>
</dbReference>
<dbReference type="Gene3D" id="3.40.50.1820">
    <property type="entry name" value="alpha/beta hydrolase"/>
    <property type="match status" value="1"/>
</dbReference>
<dbReference type="InterPro" id="IPR050266">
    <property type="entry name" value="AB_hydrolase_sf"/>
</dbReference>
<dbReference type="InterPro" id="IPR000073">
    <property type="entry name" value="AB_hydrolase_1"/>
</dbReference>
<reference evidence="2 3" key="1">
    <citation type="submission" date="2016-10" db="EMBL/GenBank/DDBJ databases">
        <authorList>
            <person name="de Groot N.N."/>
        </authorList>
    </citation>
    <scope>NUCLEOTIDE SEQUENCE [LARGE SCALE GENOMIC DNA]</scope>
    <source>
        <strain evidence="2 3">DSM 21001</strain>
    </source>
</reference>
<dbReference type="GO" id="GO:0003824">
    <property type="term" value="F:catalytic activity"/>
    <property type="evidence" value="ECO:0007669"/>
    <property type="project" value="InterPro"/>
</dbReference>
<dbReference type="Proteomes" id="UP000199024">
    <property type="component" value="Unassembled WGS sequence"/>
</dbReference>